<keyword evidence="3" id="KW-1185">Reference proteome</keyword>
<comment type="caution">
    <text evidence="2">The sequence shown here is derived from an EMBL/GenBank/DDBJ whole genome shotgun (WGS) entry which is preliminary data.</text>
</comment>
<name>A0ABT0W9N5_9BACI</name>
<sequence length="85" mass="9419">MKKGLIIGGTAIVIAASSIAGGYLLAEKIIGPPGANENTVISVSEKEKLENQQRDREQWLLQQATEENNRELERQQQLDMKNQGK</sequence>
<feature type="compositionally biased region" description="Basic and acidic residues" evidence="1">
    <location>
        <begin position="67"/>
        <end position="76"/>
    </location>
</feature>
<dbReference type="EMBL" id="JAMQCR010000001">
    <property type="protein sequence ID" value="MCM2532165.1"/>
    <property type="molecule type" value="Genomic_DNA"/>
</dbReference>
<evidence type="ECO:0000256" key="1">
    <source>
        <dbReference type="SAM" id="MobiDB-lite"/>
    </source>
</evidence>
<accession>A0ABT0W9N5</accession>
<feature type="region of interest" description="Disordered" evidence="1">
    <location>
        <begin position="65"/>
        <end position="85"/>
    </location>
</feature>
<protein>
    <submittedName>
        <fullName evidence="2">Uncharacterized protein</fullName>
    </submittedName>
</protein>
<evidence type="ECO:0000313" key="2">
    <source>
        <dbReference type="EMBL" id="MCM2532165.1"/>
    </source>
</evidence>
<reference evidence="2 3" key="1">
    <citation type="submission" date="2022-06" db="EMBL/GenBank/DDBJ databases">
        <authorList>
            <person name="Jeon C.O."/>
        </authorList>
    </citation>
    <scope>NUCLEOTIDE SEQUENCE [LARGE SCALE GENOMIC DNA]</scope>
    <source>
        <strain evidence="2 3">KCTC 13943</strain>
    </source>
</reference>
<evidence type="ECO:0000313" key="3">
    <source>
        <dbReference type="Proteomes" id="UP001523262"/>
    </source>
</evidence>
<proteinExistence type="predicted"/>
<gene>
    <name evidence="2" type="ORF">NDK43_06855</name>
</gene>
<organism evidence="2 3">
    <name type="scientific">Neobacillus pocheonensis</name>
    <dbReference type="NCBI Taxonomy" id="363869"/>
    <lineage>
        <taxon>Bacteria</taxon>
        <taxon>Bacillati</taxon>
        <taxon>Bacillota</taxon>
        <taxon>Bacilli</taxon>
        <taxon>Bacillales</taxon>
        <taxon>Bacillaceae</taxon>
        <taxon>Neobacillus</taxon>
    </lineage>
</organism>
<dbReference type="Proteomes" id="UP001523262">
    <property type="component" value="Unassembled WGS sequence"/>
</dbReference>